<evidence type="ECO:0000256" key="7">
    <source>
        <dbReference type="SAM" id="MobiDB-lite"/>
    </source>
</evidence>
<dbReference type="Proteomes" id="UP001363151">
    <property type="component" value="Unassembled WGS sequence"/>
</dbReference>
<keyword evidence="10" id="KW-1185">Reference proteome</keyword>
<keyword evidence="4 9" id="KW-0418">Kinase</keyword>
<keyword evidence="2" id="KW-0808">Transferase</keyword>
<evidence type="ECO:0000256" key="3">
    <source>
        <dbReference type="ARBA" id="ARBA00022741"/>
    </source>
</evidence>
<organism evidence="9 10">
    <name type="scientific">Aureococcus anophagefferens</name>
    <name type="common">Harmful bloom alga</name>
    <dbReference type="NCBI Taxonomy" id="44056"/>
    <lineage>
        <taxon>Eukaryota</taxon>
        <taxon>Sar</taxon>
        <taxon>Stramenopiles</taxon>
        <taxon>Ochrophyta</taxon>
        <taxon>Pelagophyceae</taxon>
        <taxon>Pelagomonadales</taxon>
        <taxon>Pelagomonadaceae</taxon>
        <taxon>Aureococcus</taxon>
    </lineage>
</organism>
<dbReference type="InterPro" id="IPR008271">
    <property type="entry name" value="Ser/Thr_kinase_AS"/>
</dbReference>
<evidence type="ECO:0000313" key="10">
    <source>
        <dbReference type="Proteomes" id="UP001363151"/>
    </source>
</evidence>
<proteinExistence type="predicted"/>
<keyword evidence="5 6" id="KW-0067">ATP-binding</keyword>
<name>A0ABR1FTX7_AURAN</name>
<dbReference type="PROSITE" id="PS00107">
    <property type="entry name" value="PROTEIN_KINASE_ATP"/>
    <property type="match status" value="1"/>
</dbReference>
<feature type="region of interest" description="Disordered" evidence="7">
    <location>
        <begin position="599"/>
        <end position="622"/>
    </location>
</feature>
<sequence>MDLNDLMADVKYASAMQMETPDPQKAMAKVDDAQIKTFTADLEMKGEFTVAAIMSGPLGLYEFTRFLEGQGEVALAMGCFVMDCVLYKRSLSEAHRKTMQEAMKASYMGGGPPKKDKIPFAQIDLCRTFLPGEEPVPKNQKVGGTMMNRGSKGKSQRGSTRSGHGTWPITAAKATDLAPTTTQPDAFDKLDALVVGTLGGYIPQFKASEFCKEYLQYRYREETNLTPEDFNKFRILGKGGFGMVYGCRTFATGKMYAMKEICMKRIKRQKAFELCWNEHWALKQLDSPFAVNLKFAFKDRNRLVLVIDLMMGGDLKYWLAQHKTFDYKRSQYYAARTILGLKALHELNIVYRDIKPENMLVDESGRIRLSDLGLACRVHTELKGASGTPGYMAPEMLRKEVYDQRVDYFSYGCMLVEFILGVCPFRTKEAANWGGKKKKKKKKKDDEGDPAAAKAAKKKDACAKMAQAILEMNPDMSADIWTEPDFKKSHCREFCKKLLNKDPDKRLGAGGCQEIMDHQYFSELDFDAIVAETIEPPFAPGKAINAKDADAIGEFESLGAEVSLEDKDFDIKAWNFVSSKAYQAEIVWLLQWEAEKNGGKPKHGGGGGGGGEKAKSGACTIL</sequence>
<dbReference type="InterPro" id="IPR036305">
    <property type="entry name" value="RGS_sf"/>
</dbReference>
<dbReference type="SMART" id="SM00220">
    <property type="entry name" value="S_TKc"/>
    <property type="match status" value="1"/>
</dbReference>
<dbReference type="InterPro" id="IPR011009">
    <property type="entry name" value="Kinase-like_dom_sf"/>
</dbReference>
<protein>
    <submittedName>
        <fullName evidence="9">G-protein coupled receptor kinase</fullName>
    </submittedName>
</protein>
<keyword evidence="9" id="KW-0675">Receptor</keyword>
<dbReference type="Pfam" id="PF00069">
    <property type="entry name" value="Pkinase"/>
    <property type="match status" value="1"/>
</dbReference>
<dbReference type="PANTHER" id="PTHR24355">
    <property type="entry name" value="G PROTEIN-COUPLED RECEPTOR KINASE/RIBOSOMAL PROTEIN S6 KINASE"/>
    <property type="match status" value="1"/>
</dbReference>
<feature type="region of interest" description="Disordered" evidence="7">
    <location>
        <begin position="137"/>
        <end position="167"/>
    </location>
</feature>
<accession>A0ABR1FTX7</accession>
<keyword evidence="1" id="KW-0723">Serine/threonine-protein kinase</keyword>
<dbReference type="SUPFAM" id="SSF56112">
    <property type="entry name" value="Protein kinase-like (PK-like)"/>
    <property type="match status" value="1"/>
</dbReference>
<dbReference type="GO" id="GO:0016301">
    <property type="term" value="F:kinase activity"/>
    <property type="evidence" value="ECO:0007669"/>
    <property type="project" value="UniProtKB-KW"/>
</dbReference>
<dbReference type="SUPFAM" id="SSF48097">
    <property type="entry name" value="Regulator of G-protein signaling, RGS"/>
    <property type="match status" value="1"/>
</dbReference>
<dbReference type="PROSITE" id="PS00108">
    <property type="entry name" value="PROTEIN_KINASE_ST"/>
    <property type="match status" value="1"/>
</dbReference>
<dbReference type="EMBL" id="JBBJCI010000229">
    <property type="protein sequence ID" value="KAK7238590.1"/>
    <property type="molecule type" value="Genomic_DNA"/>
</dbReference>
<evidence type="ECO:0000313" key="9">
    <source>
        <dbReference type="EMBL" id="KAK7238590.1"/>
    </source>
</evidence>
<feature type="region of interest" description="Disordered" evidence="7">
    <location>
        <begin position="434"/>
        <end position="453"/>
    </location>
</feature>
<gene>
    <name evidence="9" type="ORF">SO694_00020149</name>
</gene>
<evidence type="ECO:0000256" key="2">
    <source>
        <dbReference type="ARBA" id="ARBA00022679"/>
    </source>
</evidence>
<keyword evidence="3 6" id="KW-0547">Nucleotide-binding</keyword>
<reference evidence="9 10" key="1">
    <citation type="submission" date="2024-03" db="EMBL/GenBank/DDBJ databases">
        <title>Aureococcus anophagefferens CCMP1851 and Kratosvirus quantuckense: Draft genome of a second virus-susceptible host strain in the model system.</title>
        <authorList>
            <person name="Chase E."/>
            <person name="Truchon A.R."/>
            <person name="Schepens W."/>
            <person name="Wilhelm S.W."/>
        </authorList>
    </citation>
    <scope>NUCLEOTIDE SEQUENCE [LARGE SCALE GENOMIC DNA]</scope>
    <source>
        <strain evidence="9 10">CCMP1851</strain>
    </source>
</reference>
<comment type="caution">
    <text evidence="9">The sequence shown here is derived from an EMBL/GenBank/DDBJ whole genome shotgun (WGS) entry which is preliminary data.</text>
</comment>
<evidence type="ECO:0000256" key="4">
    <source>
        <dbReference type="ARBA" id="ARBA00022777"/>
    </source>
</evidence>
<dbReference type="PANTHER" id="PTHR24355:SF18">
    <property type="entry name" value="G PROTEIN-COUPLED RECEPTOR KINASE"/>
    <property type="match status" value="1"/>
</dbReference>
<dbReference type="InterPro" id="IPR017441">
    <property type="entry name" value="Protein_kinase_ATP_BS"/>
</dbReference>
<evidence type="ECO:0000259" key="8">
    <source>
        <dbReference type="PROSITE" id="PS50011"/>
    </source>
</evidence>
<evidence type="ECO:0000256" key="6">
    <source>
        <dbReference type="PROSITE-ProRule" id="PRU10141"/>
    </source>
</evidence>
<feature type="binding site" evidence="6">
    <location>
        <position position="259"/>
    </location>
    <ligand>
        <name>ATP</name>
        <dbReference type="ChEBI" id="CHEBI:30616"/>
    </ligand>
</feature>
<evidence type="ECO:0000256" key="5">
    <source>
        <dbReference type="ARBA" id="ARBA00022840"/>
    </source>
</evidence>
<dbReference type="Gene3D" id="1.10.510.10">
    <property type="entry name" value="Transferase(Phosphotransferase) domain 1"/>
    <property type="match status" value="1"/>
</dbReference>
<evidence type="ECO:0000256" key="1">
    <source>
        <dbReference type="ARBA" id="ARBA00022527"/>
    </source>
</evidence>
<dbReference type="InterPro" id="IPR000719">
    <property type="entry name" value="Prot_kinase_dom"/>
</dbReference>
<dbReference type="PROSITE" id="PS50011">
    <property type="entry name" value="PROTEIN_KINASE_DOM"/>
    <property type="match status" value="1"/>
</dbReference>
<feature type="domain" description="Protein kinase" evidence="8">
    <location>
        <begin position="230"/>
        <end position="521"/>
    </location>
</feature>
<dbReference type="Gene3D" id="3.30.200.20">
    <property type="entry name" value="Phosphorylase Kinase, domain 1"/>
    <property type="match status" value="1"/>
</dbReference>